<sequence length="282" mass="32551">MNISGIVQKTSENIKKKRKLKRLKKNINEILLLSGKDPSDDFHIDELPPEPNSSKEMDISMRISRKLHSIREEIAPPPQVEFRLHCLRGSRLGSQHLAQLAHRTVSSTAEKPPWLNIKPYKGIIQTVFVRIDTDLECVEYRNKDSFIEEFFGRKCLARMQKEVANRNEFWNALLNVPISRVEQIKEIVAKKYYAITADSPIFAIDCEMCVTKAGSRELTRITLVDEECNVVIDTLVKPYDEIVDYVTKFSGITKQMLDPIDVRLEHVQVCIIYLSLDMQKFS</sequence>
<evidence type="ECO:0000259" key="3">
    <source>
        <dbReference type="Pfam" id="PF00929"/>
    </source>
</evidence>
<dbReference type="SUPFAM" id="SSF53098">
    <property type="entry name" value="Ribonuclease H-like"/>
    <property type="match status" value="1"/>
</dbReference>
<dbReference type="InterPro" id="IPR012337">
    <property type="entry name" value="RNaseH-like_sf"/>
</dbReference>
<evidence type="ECO:0000256" key="1">
    <source>
        <dbReference type="ARBA" id="ARBA00022722"/>
    </source>
</evidence>
<evidence type="ECO:0000313" key="5">
    <source>
        <dbReference type="WBParaSite" id="ALUE_0001580101-mRNA-1"/>
    </source>
</evidence>
<dbReference type="GO" id="GO:0003676">
    <property type="term" value="F:nucleic acid binding"/>
    <property type="evidence" value="ECO:0007669"/>
    <property type="project" value="InterPro"/>
</dbReference>
<keyword evidence="2" id="KW-0378">Hydrolase</keyword>
<evidence type="ECO:0000313" key="4">
    <source>
        <dbReference type="Proteomes" id="UP000036681"/>
    </source>
</evidence>
<dbReference type="GO" id="GO:0005634">
    <property type="term" value="C:nucleus"/>
    <property type="evidence" value="ECO:0007669"/>
    <property type="project" value="TreeGrafter"/>
</dbReference>
<accession>A0A0M3ICX6</accession>
<reference evidence="5" key="1">
    <citation type="submission" date="2017-02" db="UniProtKB">
        <authorList>
            <consortium name="WormBaseParasite"/>
        </authorList>
    </citation>
    <scope>IDENTIFICATION</scope>
</reference>
<feature type="domain" description="Exonuclease" evidence="3">
    <location>
        <begin position="203"/>
        <end position="259"/>
    </location>
</feature>
<organism evidence="4 5">
    <name type="scientific">Ascaris lumbricoides</name>
    <name type="common">Giant roundworm</name>
    <dbReference type="NCBI Taxonomy" id="6252"/>
    <lineage>
        <taxon>Eukaryota</taxon>
        <taxon>Metazoa</taxon>
        <taxon>Ecdysozoa</taxon>
        <taxon>Nematoda</taxon>
        <taxon>Chromadorea</taxon>
        <taxon>Rhabditida</taxon>
        <taxon>Spirurina</taxon>
        <taxon>Ascaridomorpha</taxon>
        <taxon>Ascaridoidea</taxon>
        <taxon>Ascarididae</taxon>
        <taxon>Ascaris</taxon>
    </lineage>
</organism>
<name>A0A0M3ICX6_ASCLU</name>
<dbReference type="WBParaSite" id="ALUE_0001580101-mRNA-1">
    <property type="protein sequence ID" value="ALUE_0001580101-mRNA-1"/>
    <property type="gene ID" value="ALUE_0001580101"/>
</dbReference>
<dbReference type="InterPro" id="IPR036397">
    <property type="entry name" value="RNaseH_sf"/>
</dbReference>
<dbReference type="InterPro" id="IPR047021">
    <property type="entry name" value="REXO1/3/4-like"/>
</dbReference>
<dbReference type="Pfam" id="PF00929">
    <property type="entry name" value="RNase_T"/>
    <property type="match status" value="1"/>
</dbReference>
<proteinExistence type="predicted"/>
<protein>
    <submittedName>
        <fullName evidence="5">Exonuclease domain-containing protein</fullName>
    </submittedName>
</protein>
<dbReference type="InterPro" id="IPR013520">
    <property type="entry name" value="Ribonucl_H"/>
</dbReference>
<dbReference type="PANTHER" id="PTHR12801">
    <property type="entry name" value="RNA EXONUCLEASE REXO1 / RECO3 FAMILY MEMBER-RELATED"/>
    <property type="match status" value="1"/>
</dbReference>
<dbReference type="Proteomes" id="UP000036681">
    <property type="component" value="Unplaced"/>
</dbReference>
<evidence type="ECO:0000256" key="2">
    <source>
        <dbReference type="ARBA" id="ARBA00022801"/>
    </source>
</evidence>
<dbReference type="GO" id="GO:0004527">
    <property type="term" value="F:exonuclease activity"/>
    <property type="evidence" value="ECO:0007669"/>
    <property type="project" value="InterPro"/>
</dbReference>
<dbReference type="AlphaFoldDB" id="A0A0M3ICX6"/>
<keyword evidence="1" id="KW-0540">Nuclease</keyword>
<dbReference type="Gene3D" id="3.30.420.10">
    <property type="entry name" value="Ribonuclease H-like superfamily/Ribonuclease H"/>
    <property type="match status" value="1"/>
</dbReference>
<keyword evidence="4" id="KW-1185">Reference proteome</keyword>
<dbReference type="PANTHER" id="PTHR12801:SF82">
    <property type="entry name" value="RNA EXONUCLEASE 5"/>
    <property type="match status" value="1"/>
</dbReference>